<organism evidence="1 2">
    <name type="scientific">Zalaria obscura</name>
    <dbReference type="NCBI Taxonomy" id="2024903"/>
    <lineage>
        <taxon>Eukaryota</taxon>
        <taxon>Fungi</taxon>
        <taxon>Dikarya</taxon>
        <taxon>Ascomycota</taxon>
        <taxon>Pezizomycotina</taxon>
        <taxon>Dothideomycetes</taxon>
        <taxon>Dothideomycetidae</taxon>
        <taxon>Dothideales</taxon>
        <taxon>Zalariaceae</taxon>
        <taxon>Zalaria</taxon>
    </lineage>
</organism>
<dbReference type="EMBL" id="JAMKPW020000044">
    <property type="protein sequence ID" value="KAK8192604.1"/>
    <property type="molecule type" value="Genomic_DNA"/>
</dbReference>
<reference evidence="1" key="1">
    <citation type="submission" date="2024-02" db="EMBL/GenBank/DDBJ databases">
        <title>Metagenome Assembled Genome of Zalaria obscura JY119.</title>
        <authorList>
            <person name="Vighnesh L."/>
            <person name="Jagadeeshwari U."/>
            <person name="Venkata Ramana C."/>
            <person name="Sasikala C."/>
        </authorList>
    </citation>
    <scope>NUCLEOTIDE SEQUENCE</scope>
    <source>
        <strain evidence="1">JY119</strain>
    </source>
</reference>
<proteinExistence type="predicted"/>
<accession>A0ACC3S2M9</accession>
<sequence length="146" mass="16099">MVERPFHVQRQVVRVGVRQASRQCSVTISSRPTPLATSPADSRRGRLKQPWTKPGEPWLISPHGAAHPARTLSWPETEHHPCCRSLALAILDPPCEDASHGTSSDRIRPRYAGSVAYLDILDSWGATPTIACSCYIRKHVKQASTA</sequence>
<protein>
    <submittedName>
        <fullName evidence="1">Uncharacterized protein</fullName>
    </submittedName>
</protein>
<evidence type="ECO:0000313" key="1">
    <source>
        <dbReference type="EMBL" id="KAK8192604.1"/>
    </source>
</evidence>
<gene>
    <name evidence="1" type="ORF">M8818_007774</name>
</gene>
<dbReference type="Proteomes" id="UP001320706">
    <property type="component" value="Unassembled WGS sequence"/>
</dbReference>
<comment type="caution">
    <text evidence="1">The sequence shown here is derived from an EMBL/GenBank/DDBJ whole genome shotgun (WGS) entry which is preliminary data.</text>
</comment>
<evidence type="ECO:0000313" key="2">
    <source>
        <dbReference type="Proteomes" id="UP001320706"/>
    </source>
</evidence>
<name>A0ACC3S2M9_9PEZI</name>
<keyword evidence="2" id="KW-1185">Reference proteome</keyword>